<evidence type="ECO:0000313" key="3">
    <source>
        <dbReference type="Proteomes" id="UP000198897"/>
    </source>
</evidence>
<dbReference type="InterPro" id="IPR043129">
    <property type="entry name" value="ATPase_NBD"/>
</dbReference>
<dbReference type="EMBL" id="FOOG01000005">
    <property type="protein sequence ID" value="SFF66830.1"/>
    <property type="molecule type" value="Genomic_DNA"/>
</dbReference>
<dbReference type="CDD" id="cd24007">
    <property type="entry name" value="ASKHA_NBD_eukNAGK-like"/>
    <property type="match status" value="1"/>
</dbReference>
<dbReference type="InterPro" id="IPR002731">
    <property type="entry name" value="ATPase_BadF"/>
</dbReference>
<dbReference type="PANTHER" id="PTHR43190:SF3">
    <property type="entry name" value="N-ACETYL-D-GLUCOSAMINE KINASE"/>
    <property type="match status" value="1"/>
</dbReference>
<dbReference type="Pfam" id="PF01869">
    <property type="entry name" value="BcrAD_BadFG"/>
    <property type="match status" value="1"/>
</dbReference>
<dbReference type="Gene3D" id="3.30.420.40">
    <property type="match status" value="2"/>
</dbReference>
<feature type="domain" description="ATPase BadF/BadG/BcrA/BcrD type" evidence="1">
    <location>
        <begin position="5"/>
        <end position="310"/>
    </location>
</feature>
<dbReference type="PANTHER" id="PTHR43190">
    <property type="entry name" value="N-ACETYL-D-GLUCOSAMINE KINASE"/>
    <property type="match status" value="1"/>
</dbReference>
<dbReference type="OrthoDB" id="9772633at2"/>
<name>A0A1I2KKR2_9BACI</name>
<dbReference type="RefSeq" id="WP_089750553.1">
    <property type="nucleotide sequence ID" value="NZ_FOOG01000005.1"/>
</dbReference>
<protein>
    <submittedName>
        <fullName evidence="2">BadF-type ATPase</fullName>
    </submittedName>
</protein>
<keyword evidence="3" id="KW-1185">Reference proteome</keyword>
<organism evidence="2 3">
    <name type="scientific">Halobacillus alkaliphilus</name>
    <dbReference type="NCBI Taxonomy" id="396056"/>
    <lineage>
        <taxon>Bacteria</taxon>
        <taxon>Bacillati</taxon>
        <taxon>Bacillota</taxon>
        <taxon>Bacilli</taxon>
        <taxon>Bacillales</taxon>
        <taxon>Bacillaceae</taxon>
        <taxon>Halobacillus</taxon>
    </lineage>
</organism>
<dbReference type="SUPFAM" id="SSF53067">
    <property type="entry name" value="Actin-like ATPase domain"/>
    <property type="match status" value="2"/>
</dbReference>
<sequence length="313" mass="33713">MNYVIGIDGGGTKTTCLFMETGQKKLPDQPKRMIGEGTNPHIIGFEEAGARLVNLISQGLEKFAIAPQQIVGVGCGLAGVGRQDDEENMTKLLRKKFYSLNFSENLNLFVTSDSLIALKGALPEEAASGMLVISGTGSNAIAMDERGKIIRCGGWGHLIGDEGSGYYISLKALSKVSKSADGRGPDTAITSLLLSELNLEQPAQLISYLYGRPHEKYEIARLARHVIAASEQGDEVAIALLQEAAEELILHAASLYRKSSSFTSETPVTVAGSIFQHSSVVKQHFIEQLHKRRLGTYCKAFGPPEFGACLIAK</sequence>
<dbReference type="AlphaFoldDB" id="A0A1I2KKR2"/>
<gene>
    <name evidence="2" type="ORF">SAMN05216353_1057</name>
</gene>
<dbReference type="Proteomes" id="UP000198897">
    <property type="component" value="Unassembled WGS sequence"/>
</dbReference>
<reference evidence="3" key="1">
    <citation type="submission" date="2016-10" db="EMBL/GenBank/DDBJ databases">
        <authorList>
            <person name="Varghese N."/>
            <person name="Submissions S."/>
        </authorList>
    </citation>
    <scope>NUCLEOTIDE SEQUENCE [LARGE SCALE GENOMIC DNA]</scope>
    <source>
        <strain evidence="3">FP5</strain>
    </source>
</reference>
<accession>A0A1I2KKR2</accession>
<dbReference type="InterPro" id="IPR052519">
    <property type="entry name" value="Euk-type_GlcNAc_Kinase"/>
</dbReference>
<proteinExistence type="predicted"/>
<evidence type="ECO:0000313" key="2">
    <source>
        <dbReference type="EMBL" id="SFF66830.1"/>
    </source>
</evidence>
<evidence type="ECO:0000259" key="1">
    <source>
        <dbReference type="Pfam" id="PF01869"/>
    </source>
</evidence>